<dbReference type="SUPFAM" id="SSF50129">
    <property type="entry name" value="GroES-like"/>
    <property type="match status" value="2"/>
</dbReference>
<comment type="catalytic activity">
    <reaction evidence="8">
        <text>a secondary alcohol + NAD(+) = a ketone + NADH + H(+)</text>
        <dbReference type="Rhea" id="RHEA:10740"/>
        <dbReference type="ChEBI" id="CHEBI:15378"/>
        <dbReference type="ChEBI" id="CHEBI:17087"/>
        <dbReference type="ChEBI" id="CHEBI:35681"/>
        <dbReference type="ChEBI" id="CHEBI:57540"/>
        <dbReference type="ChEBI" id="CHEBI:57945"/>
        <dbReference type="EC" id="1.1.1.1"/>
    </reaction>
</comment>
<dbReference type="GO" id="GO:0008270">
    <property type="term" value="F:zinc ion binding"/>
    <property type="evidence" value="ECO:0007669"/>
    <property type="project" value="InterPro"/>
</dbReference>
<dbReference type="RefSeq" id="WP_090422576.1">
    <property type="nucleotide sequence ID" value="NZ_CTEC01000002.1"/>
</dbReference>
<evidence type="ECO:0000256" key="1">
    <source>
        <dbReference type="ARBA" id="ARBA00001947"/>
    </source>
</evidence>
<evidence type="ECO:0000256" key="2">
    <source>
        <dbReference type="ARBA" id="ARBA00008072"/>
    </source>
</evidence>
<keyword evidence="13" id="KW-1185">Reference proteome</keyword>
<dbReference type="PANTHER" id="PTHR43880:SF12">
    <property type="entry name" value="ALCOHOL DEHYDROGENASE CLASS-3"/>
    <property type="match status" value="1"/>
</dbReference>
<dbReference type="InterPro" id="IPR013154">
    <property type="entry name" value="ADH-like_N"/>
</dbReference>
<evidence type="ECO:0000256" key="9">
    <source>
        <dbReference type="ARBA" id="ARBA00049243"/>
    </source>
</evidence>
<comment type="catalytic activity">
    <reaction evidence="9">
        <text>a primary alcohol + NAD(+) = an aldehyde + NADH + H(+)</text>
        <dbReference type="Rhea" id="RHEA:10736"/>
        <dbReference type="ChEBI" id="CHEBI:15378"/>
        <dbReference type="ChEBI" id="CHEBI:15734"/>
        <dbReference type="ChEBI" id="CHEBI:17478"/>
        <dbReference type="ChEBI" id="CHEBI:57540"/>
        <dbReference type="ChEBI" id="CHEBI:57945"/>
        <dbReference type="EC" id="1.1.1.1"/>
    </reaction>
</comment>
<dbReference type="GO" id="GO:0004022">
    <property type="term" value="F:alcohol dehydrogenase (NAD+) activity"/>
    <property type="evidence" value="ECO:0007669"/>
    <property type="project" value="UniProtKB-EC"/>
</dbReference>
<gene>
    <name evidence="12" type="ORF">BN000_04184</name>
</gene>
<evidence type="ECO:0000256" key="3">
    <source>
        <dbReference type="ARBA" id="ARBA00013190"/>
    </source>
</evidence>
<evidence type="ECO:0000256" key="5">
    <source>
        <dbReference type="ARBA" id="ARBA00022833"/>
    </source>
</evidence>
<keyword evidence="4 10" id="KW-0479">Metal-binding</keyword>
<dbReference type="Proteomes" id="UP000199601">
    <property type="component" value="Unassembled WGS sequence"/>
</dbReference>
<comment type="similarity">
    <text evidence="2 10">Belongs to the zinc-containing alcohol dehydrogenase family.</text>
</comment>
<dbReference type="PANTHER" id="PTHR43880">
    <property type="entry name" value="ALCOHOL DEHYDROGENASE"/>
    <property type="match status" value="1"/>
</dbReference>
<dbReference type="Gene3D" id="3.90.180.10">
    <property type="entry name" value="Medium-chain alcohol dehydrogenases, catalytic domain"/>
    <property type="match status" value="1"/>
</dbReference>
<dbReference type="PROSITE" id="PS00059">
    <property type="entry name" value="ADH_ZINC"/>
    <property type="match status" value="1"/>
</dbReference>
<dbReference type="CDD" id="cd08279">
    <property type="entry name" value="Zn_ADH_class_III"/>
    <property type="match status" value="1"/>
</dbReference>
<dbReference type="InterPro" id="IPR013149">
    <property type="entry name" value="ADH-like_C"/>
</dbReference>
<keyword evidence="7" id="KW-0520">NAD</keyword>
<comment type="cofactor">
    <cofactor evidence="1 10">
        <name>Zn(2+)</name>
        <dbReference type="ChEBI" id="CHEBI:29105"/>
    </cofactor>
</comment>
<dbReference type="AlphaFoldDB" id="A0A0U1DMA5"/>
<evidence type="ECO:0000256" key="7">
    <source>
        <dbReference type="ARBA" id="ARBA00023027"/>
    </source>
</evidence>
<dbReference type="GO" id="GO:0005829">
    <property type="term" value="C:cytosol"/>
    <property type="evidence" value="ECO:0007669"/>
    <property type="project" value="TreeGrafter"/>
</dbReference>
<organism evidence="12 13">
    <name type="scientific">Mycobacterium europaeum</name>
    <dbReference type="NCBI Taxonomy" id="761804"/>
    <lineage>
        <taxon>Bacteria</taxon>
        <taxon>Bacillati</taxon>
        <taxon>Actinomycetota</taxon>
        <taxon>Actinomycetes</taxon>
        <taxon>Mycobacteriales</taxon>
        <taxon>Mycobacteriaceae</taxon>
        <taxon>Mycobacterium</taxon>
        <taxon>Mycobacterium simiae complex</taxon>
    </lineage>
</organism>
<dbReference type="EMBL" id="CTEC01000002">
    <property type="protein sequence ID" value="CQD18440.1"/>
    <property type="molecule type" value="Genomic_DNA"/>
</dbReference>
<evidence type="ECO:0000256" key="4">
    <source>
        <dbReference type="ARBA" id="ARBA00022723"/>
    </source>
</evidence>
<dbReference type="SMART" id="SM00829">
    <property type="entry name" value="PKS_ER"/>
    <property type="match status" value="1"/>
</dbReference>
<accession>A0A0U1DMA5</accession>
<evidence type="ECO:0000256" key="8">
    <source>
        <dbReference type="ARBA" id="ARBA00049164"/>
    </source>
</evidence>
<evidence type="ECO:0000256" key="6">
    <source>
        <dbReference type="ARBA" id="ARBA00023002"/>
    </source>
</evidence>
<dbReference type="Gene3D" id="3.40.50.720">
    <property type="entry name" value="NAD(P)-binding Rossmann-like Domain"/>
    <property type="match status" value="1"/>
</dbReference>
<keyword evidence="5 10" id="KW-0862">Zinc</keyword>
<dbReference type="InterPro" id="IPR023921">
    <property type="entry name" value="ADH_Zn_actinomycetes"/>
</dbReference>
<dbReference type="Pfam" id="PF08240">
    <property type="entry name" value="ADH_N"/>
    <property type="match status" value="1"/>
</dbReference>
<dbReference type="EC" id="1.1.1.1" evidence="3"/>
<sequence>MQTQAAVLWERNTPWSIETIELDPPKAPEVLVELHASGMCHSDDHLVTGDMPIRLPCIGGHEGAGVVKAVGDHVSWLQPGDHVVFSFIPSCGRCPSCSTGHQSLCDLGAKIYSGMQIHDGTARHHAGGKDLALACGVGSFSHHTVVHEASCVKIPEHYRLDLACLLGCGFITGWGSSVYAADVRPGDTVVVAGVGGIGAAAVQGARLAGARTITVIDPSEYKREEAMKMGATHTAANWKEAKGVVAEATWDRGADKFICAMGVGDGQLVGQALAMTAKRGKLVVTNIHPMLEREIRANLMDLTLTEKQIIGTLYGSGNPRADIPKILELYSAGQVDLESMVTRTYPLEKVNDGYADMHAGANIRGVLIYPAAEGSNTLEPGVP</sequence>
<dbReference type="SUPFAM" id="SSF51735">
    <property type="entry name" value="NAD(P)-binding Rossmann-fold domains"/>
    <property type="match status" value="1"/>
</dbReference>
<keyword evidence="6" id="KW-0560">Oxidoreductase</keyword>
<dbReference type="GO" id="GO:0046294">
    <property type="term" value="P:formaldehyde catabolic process"/>
    <property type="evidence" value="ECO:0007669"/>
    <property type="project" value="TreeGrafter"/>
</dbReference>
<dbReference type="GO" id="GO:0051903">
    <property type="term" value="F:S-(hydroxymethyl)glutathione dehydrogenase [NAD(P)+] activity"/>
    <property type="evidence" value="ECO:0007669"/>
    <property type="project" value="TreeGrafter"/>
</dbReference>
<name>A0A0U1DMA5_9MYCO</name>
<feature type="domain" description="Enoyl reductase (ER)" evidence="11">
    <location>
        <begin position="15"/>
        <end position="367"/>
    </location>
</feature>
<dbReference type="InterPro" id="IPR036291">
    <property type="entry name" value="NAD(P)-bd_dom_sf"/>
</dbReference>
<dbReference type="NCBIfam" id="TIGR03989">
    <property type="entry name" value="Rxyl_3153"/>
    <property type="match status" value="1"/>
</dbReference>
<dbReference type="InterPro" id="IPR011032">
    <property type="entry name" value="GroES-like_sf"/>
</dbReference>
<evidence type="ECO:0000259" key="11">
    <source>
        <dbReference type="SMART" id="SM00829"/>
    </source>
</evidence>
<dbReference type="InterPro" id="IPR002328">
    <property type="entry name" value="ADH_Zn_CS"/>
</dbReference>
<reference evidence="13" key="1">
    <citation type="submission" date="2015-03" db="EMBL/GenBank/DDBJ databases">
        <authorList>
            <person name="Urmite Genomes"/>
        </authorList>
    </citation>
    <scope>NUCLEOTIDE SEQUENCE [LARGE SCALE GENOMIC DNA]</scope>
    <source>
        <strain evidence="13">CSUR P1344</strain>
    </source>
</reference>
<evidence type="ECO:0000313" key="13">
    <source>
        <dbReference type="Proteomes" id="UP000199601"/>
    </source>
</evidence>
<proteinExistence type="inferred from homology"/>
<dbReference type="InterPro" id="IPR020843">
    <property type="entry name" value="ER"/>
</dbReference>
<protein>
    <recommendedName>
        <fullName evidence="3">alcohol dehydrogenase</fullName>
        <ecNumber evidence="3">1.1.1.1</ecNumber>
    </recommendedName>
</protein>
<dbReference type="Pfam" id="PF00107">
    <property type="entry name" value="ADH_zinc_N"/>
    <property type="match status" value="1"/>
</dbReference>
<evidence type="ECO:0000256" key="10">
    <source>
        <dbReference type="RuleBase" id="RU361277"/>
    </source>
</evidence>
<evidence type="ECO:0000313" key="12">
    <source>
        <dbReference type="EMBL" id="CQD18440.1"/>
    </source>
</evidence>